<name>A0ABQ9IAV5_9NEOP</name>
<dbReference type="Proteomes" id="UP001159363">
    <property type="component" value="Chromosome 2"/>
</dbReference>
<evidence type="ECO:0000313" key="2">
    <source>
        <dbReference type="EMBL" id="KAJ8893787.1"/>
    </source>
</evidence>
<evidence type="ECO:0000313" key="3">
    <source>
        <dbReference type="Proteomes" id="UP001159363"/>
    </source>
</evidence>
<proteinExistence type="predicted"/>
<dbReference type="EMBL" id="JARBHB010000002">
    <property type="protein sequence ID" value="KAJ8893787.1"/>
    <property type="molecule type" value="Genomic_DNA"/>
</dbReference>
<protein>
    <submittedName>
        <fullName evidence="2">Uncharacterized protein</fullName>
    </submittedName>
</protein>
<accession>A0ABQ9IAV5</accession>
<reference evidence="2 3" key="1">
    <citation type="submission" date="2023-02" db="EMBL/GenBank/DDBJ databases">
        <title>LHISI_Scaffold_Assembly.</title>
        <authorList>
            <person name="Stuart O.P."/>
            <person name="Cleave R."/>
            <person name="Magrath M.J.L."/>
            <person name="Mikheyev A.S."/>
        </authorList>
    </citation>
    <scope>NUCLEOTIDE SEQUENCE [LARGE SCALE GENOMIC DNA]</scope>
    <source>
        <strain evidence="2">Daus_M_001</strain>
        <tissue evidence="2">Leg muscle</tissue>
    </source>
</reference>
<keyword evidence="3" id="KW-1185">Reference proteome</keyword>
<feature type="region of interest" description="Disordered" evidence="1">
    <location>
        <begin position="1"/>
        <end position="43"/>
    </location>
</feature>
<organism evidence="2 3">
    <name type="scientific">Dryococelus australis</name>
    <dbReference type="NCBI Taxonomy" id="614101"/>
    <lineage>
        <taxon>Eukaryota</taxon>
        <taxon>Metazoa</taxon>
        <taxon>Ecdysozoa</taxon>
        <taxon>Arthropoda</taxon>
        <taxon>Hexapoda</taxon>
        <taxon>Insecta</taxon>
        <taxon>Pterygota</taxon>
        <taxon>Neoptera</taxon>
        <taxon>Polyneoptera</taxon>
        <taxon>Phasmatodea</taxon>
        <taxon>Verophasmatodea</taxon>
        <taxon>Anareolatae</taxon>
        <taxon>Phasmatidae</taxon>
        <taxon>Eurycanthinae</taxon>
        <taxon>Dryococelus</taxon>
    </lineage>
</organism>
<evidence type="ECO:0000256" key="1">
    <source>
        <dbReference type="SAM" id="MobiDB-lite"/>
    </source>
</evidence>
<sequence>MDPEQGSLPPRLQFRRRRKGPIKKKATRQSRRRSRSHLLPFRTPATRENGFSWRKSASLQGLRDTALPCLWKASAPHPTYPKNSQFSGFALVTFTITPHRTGSGAKGRHFTSGAQLPTCAPSLNNTVMTNTRSTSSLVYESDGNRERLEAGSRAVETCSHLFPDDDRCRIPRFRLFNSYGRRFKLRSGELPTLLARRGDVATSETRRVVTRGNTDILMGFDSRWGSSRIFARGNRAGRCRWSAGFLGNLPFLPPLHSGAAPYLPHFTLIGSQDPDVDLKSVSLYREHPLPQVTGNKDVGNLRLGSAIRGTQLSFSDSFEDG</sequence>
<comment type="caution">
    <text evidence="2">The sequence shown here is derived from an EMBL/GenBank/DDBJ whole genome shotgun (WGS) entry which is preliminary data.</text>
</comment>
<feature type="compositionally biased region" description="Basic residues" evidence="1">
    <location>
        <begin position="13"/>
        <end position="36"/>
    </location>
</feature>
<gene>
    <name evidence="2" type="ORF">PR048_006388</name>
</gene>